<evidence type="ECO:0000313" key="1">
    <source>
        <dbReference type="EMBL" id="GFO31181.1"/>
    </source>
</evidence>
<protein>
    <submittedName>
        <fullName evidence="1">Uncharacterized protein</fullName>
    </submittedName>
</protein>
<dbReference type="EMBL" id="BLXT01006360">
    <property type="protein sequence ID" value="GFO31181.1"/>
    <property type="molecule type" value="Genomic_DNA"/>
</dbReference>
<gene>
    <name evidence="1" type="ORF">PoB_005768600</name>
</gene>
<name>A0AAV4C7B9_9GAST</name>
<evidence type="ECO:0000313" key="2">
    <source>
        <dbReference type="Proteomes" id="UP000735302"/>
    </source>
</evidence>
<proteinExistence type="predicted"/>
<reference evidence="1 2" key="1">
    <citation type="journal article" date="2021" name="Elife">
        <title>Chloroplast acquisition without the gene transfer in kleptoplastic sea slugs, Plakobranchus ocellatus.</title>
        <authorList>
            <person name="Maeda T."/>
            <person name="Takahashi S."/>
            <person name="Yoshida T."/>
            <person name="Shimamura S."/>
            <person name="Takaki Y."/>
            <person name="Nagai Y."/>
            <person name="Toyoda A."/>
            <person name="Suzuki Y."/>
            <person name="Arimoto A."/>
            <person name="Ishii H."/>
            <person name="Satoh N."/>
            <person name="Nishiyama T."/>
            <person name="Hasebe M."/>
            <person name="Maruyama T."/>
            <person name="Minagawa J."/>
            <person name="Obokata J."/>
            <person name="Shigenobu S."/>
        </authorList>
    </citation>
    <scope>NUCLEOTIDE SEQUENCE [LARGE SCALE GENOMIC DNA]</scope>
</reference>
<dbReference type="Proteomes" id="UP000735302">
    <property type="component" value="Unassembled WGS sequence"/>
</dbReference>
<sequence>MNDGQLSSKTEATQSTNCLLPQTWLRLIRKVLFYPFHFHTSDHAEALSDSLVIPSQASDHSRSNPAPNSRRFPELLIFTRLVCWISHQHINGSLRVPKAQSPRSVKYQFNGNEKRGLRVAVAV</sequence>
<organism evidence="1 2">
    <name type="scientific">Plakobranchus ocellatus</name>
    <dbReference type="NCBI Taxonomy" id="259542"/>
    <lineage>
        <taxon>Eukaryota</taxon>
        <taxon>Metazoa</taxon>
        <taxon>Spiralia</taxon>
        <taxon>Lophotrochozoa</taxon>
        <taxon>Mollusca</taxon>
        <taxon>Gastropoda</taxon>
        <taxon>Heterobranchia</taxon>
        <taxon>Euthyneura</taxon>
        <taxon>Panpulmonata</taxon>
        <taxon>Sacoglossa</taxon>
        <taxon>Placobranchoidea</taxon>
        <taxon>Plakobranchidae</taxon>
        <taxon>Plakobranchus</taxon>
    </lineage>
</organism>
<comment type="caution">
    <text evidence="1">The sequence shown here is derived from an EMBL/GenBank/DDBJ whole genome shotgun (WGS) entry which is preliminary data.</text>
</comment>
<keyword evidence="2" id="KW-1185">Reference proteome</keyword>
<accession>A0AAV4C7B9</accession>
<dbReference type="AlphaFoldDB" id="A0AAV4C7B9"/>